<reference evidence="3" key="1">
    <citation type="submission" date="2012-07" db="EMBL/GenBank/DDBJ databases">
        <title>A Draft Genome for Bacillus alcalophilus strain ATCC 27647.</title>
        <authorList>
            <person name="Attie O."/>
            <person name="Jayaprakash A."/>
            <person name="Sachidanandam R."/>
            <person name="Shah H."/>
            <person name="Paulsen I."/>
            <person name="Morino M."/>
            <person name="Ito M."/>
            <person name="Krulwich T."/>
        </authorList>
    </citation>
    <scope>NUCLEOTIDE SEQUENCE</scope>
    <source>
        <strain evidence="3">ATCC 27647</strain>
    </source>
</reference>
<keyword evidence="6" id="KW-1185">Reference proteome</keyword>
<reference evidence="4 6" key="2">
    <citation type="journal article" date="2014" name="Genome Announc.">
        <title>Draft Genome Sequence of Bacillus alcalophilus AV1934, a Classic Alkaliphile Isolated from Human Feces in 1934.</title>
        <authorList>
            <person name="Attie O."/>
            <person name="Jayaprakash A."/>
            <person name="Shah H."/>
            <person name="Paulsen I.T."/>
            <person name="Morino M."/>
            <person name="Takahashi Y."/>
            <person name="Narumi I."/>
            <person name="Sachidanandam R."/>
            <person name="Satoh K."/>
            <person name="Ito M."/>
            <person name="Krulwich T.A."/>
        </authorList>
    </citation>
    <scope>NUCLEOTIDE SEQUENCE [LARGE SCALE GENOMIC DNA]</scope>
    <source>
        <strain evidence="4 6">AV1934</strain>
    </source>
</reference>
<dbReference type="Proteomes" id="UP000002754">
    <property type="component" value="Unassembled WGS sequence"/>
</dbReference>
<dbReference type="GO" id="GO:0005524">
    <property type="term" value="F:ATP binding"/>
    <property type="evidence" value="ECO:0007669"/>
    <property type="project" value="UniProtKB-KW"/>
</dbReference>
<dbReference type="OrthoDB" id="9809318at2"/>
<dbReference type="SUPFAM" id="SSF52540">
    <property type="entry name" value="P-loop containing nucleoside triphosphate hydrolases"/>
    <property type="match status" value="1"/>
</dbReference>
<keyword evidence="5" id="KW-0547">Nucleotide-binding</keyword>
<dbReference type="PANTHER" id="PTHR43038">
    <property type="entry name" value="ATP-BINDING CASSETTE, SUB-FAMILY H, MEMBER 1"/>
    <property type="match status" value="1"/>
</dbReference>
<keyword evidence="5" id="KW-0067">ATP-binding</keyword>
<dbReference type="Gene3D" id="2.40.50.1020">
    <property type="entry name" value="LytTr DNA-binding domain"/>
    <property type="match status" value="1"/>
</dbReference>
<dbReference type="EMBL" id="ALPT02000014">
    <property type="protein sequence ID" value="KGA98185.1"/>
    <property type="molecule type" value="Genomic_DNA"/>
</dbReference>
<evidence type="ECO:0000313" key="5">
    <source>
        <dbReference type="EMBL" id="THG91207.1"/>
    </source>
</evidence>
<gene>
    <name evidence="5" type="ORF">AJ85_06315</name>
    <name evidence="3" type="ORF">BalcAV0585</name>
    <name evidence="4" type="ORF">BALCAV_0205980</name>
</gene>
<dbReference type="InterPro" id="IPR012046">
    <property type="entry name" value="LytTR_ABC"/>
</dbReference>
<dbReference type="InterPro" id="IPR027417">
    <property type="entry name" value="P-loop_NTPase"/>
</dbReference>
<evidence type="ECO:0000259" key="2">
    <source>
        <dbReference type="PROSITE" id="PS50930"/>
    </source>
</evidence>
<dbReference type="Gene3D" id="3.40.50.300">
    <property type="entry name" value="P-loop containing nucleotide triphosphate hydrolases"/>
    <property type="match status" value="1"/>
</dbReference>
<evidence type="ECO:0000313" key="7">
    <source>
        <dbReference type="Proteomes" id="UP000297014"/>
    </source>
</evidence>
<dbReference type="AlphaFoldDB" id="J8TEU0"/>
<accession>J8TEU0</accession>
<dbReference type="eggNOG" id="COG3279">
    <property type="taxonomic scope" value="Bacteria"/>
</dbReference>
<feature type="domain" description="ABC transporter" evidence="1">
    <location>
        <begin position="6"/>
        <end position="230"/>
    </location>
</feature>
<dbReference type="GO" id="GO:0003677">
    <property type="term" value="F:DNA binding"/>
    <property type="evidence" value="ECO:0007669"/>
    <property type="project" value="InterPro"/>
</dbReference>
<dbReference type="EMBL" id="JALP01000084">
    <property type="protein sequence ID" value="THG91207.1"/>
    <property type="molecule type" value="Genomic_DNA"/>
</dbReference>
<dbReference type="EMBL" id="JX399237">
    <property type="protein sequence ID" value="AFV25660.1"/>
    <property type="molecule type" value="Genomic_DNA"/>
</dbReference>
<dbReference type="STRING" id="1218173.BALCAV_0205980"/>
<reference evidence="5 7" key="3">
    <citation type="submission" date="2014-01" db="EMBL/GenBank/DDBJ databases">
        <title>Draft genome sequencing of Bacillus alcalophilus CGMCC 1.3604.</title>
        <authorList>
            <person name="Yang J."/>
            <person name="Diao L."/>
            <person name="Yang S."/>
        </authorList>
    </citation>
    <scope>NUCLEOTIDE SEQUENCE [LARGE SCALE GENOMIC DNA]</scope>
    <source>
        <strain evidence="5 7">CGMCC 1.3604</strain>
    </source>
</reference>
<feature type="domain" description="HTH LytTR-type" evidence="2">
    <location>
        <begin position="256"/>
        <end position="362"/>
    </location>
</feature>
<dbReference type="eggNOG" id="COG1131">
    <property type="taxonomic scope" value="Bacteria"/>
</dbReference>
<dbReference type="InterPro" id="IPR003439">
    <property type="entry name" value="ABC_transporter-like_ATP-bd"/>
</dbReference>
<dbReference type="RefSeq" id="WP_003321053.1">
    <property type="nucleotide sequence ID" value="NZ_ALPT02000014.1"/>
</dbReference>
<protein>
    <submittedName>
        <fullName evidence="5">ABC transporter ATP-binding protein</fullName>
    </submittedName>
    <submittedName>
        <fullName evidence="4">Transcriptional regulator</fullName>
    </submittedName>
</protein>
<dbReference type="SMART" id="SM00850">
    <property type="entry name" value="LytTR"/>
    <property type="match status" value="1"/>
</dbReference>
<evidence type="ECO:0000259" key="1">
    <source>
        <dbReference type="PROSITE" id="PS50893"/>
    </source>
</evidence>
<dbReference type="Pfam" id="PF04397">
    <property type="entry name" value="LytTR"/>
    <property type="match status" value="1"/>
</dbReference>
<name>J8TEU0_ALKAL</name>
<dbReference type="Pfam" id="PF00005">
    <property type="entry name" value="ABC_tran"/>
    <property type="match status" value="1"/>
</dbReference>
<dbReference type="PIRSF" id="PIRSF036612">
    <property type="entry name" value="ABC_ATP_LytTR"/>
    <property type="match status" value="1"/>
</dbReference>
<sequence length="362" mass="41685">MSTSLIQLVNISIVEGNKIWFHPFDFEVKKGEVAAIHCERDLGKRLLKLLIGEESSATGKIRYFGLEHPKNWNEYNRKIGVVIHEEGYYERLSPFEYLQFFRNLYEVDTDVGEYLRKANLLSVKNRKIKLLDASAKRRLSFVKAMIHQPELLIFEEPDQNIDLESKITLRRLITELAEEGIASLVLTSNMESAIILTNQVYRLNEDGMKKIEVLDQSEEITSTTRLQAQVAEQAVNESTTAEKSEAQSFQVQLERIPAKVEEKVILFDPTEIDYIESNDGTVHLHVKGESFPCTITLNQLSGRLQPFGFFRCHRSYIVNLQKVREVMTWTRNSYSLILDDRNKSNIPLSKGKLNDLKEVLGM</sequence>
<evidence type="ECO:0000313" key="4">
    <source>
        <dbReference type="EMBL" id="KGA98185.1"/>
    </source>
</evidence>
<evidence type="ECO:0000313" key="6">
    <source>
        <dbReference type="Proteomes" id="UP000002754"/>
    </source>
</evidence>
<dbReference type="PANTHER" id="PTHR43038:SF3">
    <property type="entry name" value="ABC TRANSPORTER G FAMILY MEMBER 20 ISOFORM X1"/>
    <property type="match status" value="1"/>
</dbReference>
<proteinExistence type="predicted"/>
<evidence type="ECO:0000313" key="3">
    <source>
        <dbReference type="EMBL" id="AFV25660.1"/>
    </source>
</evidence>
<dbReference type="PROSITE" id="PS50930">
    <property type="entry name" value="HTH_LYTTR"/>
    <property type="match status" value="1"/>
</dbReference>
<dbReference type="GO" id="GO:0016887">
    <property type="term" value="F:ATP hydrolysis activity"/>
    <property type="evidence" value="ECO:0007669"/>
    <property type="project" value="InterPro"/>
</dbReference>
<dbReference type="Proteomes" id="UP000297014">
    <property type="component" value="Unassembled WGS sequence"/>
</dbReference>
<dbReference type="InterPro" id="IPR007492">
    <property type="entry name" value="LytTR_DNA-bd_dom"/>
</dbReference>
<dbReference type="PROSITE" id="PS50893">
    <property type="entry name" value="ABC_TRANSPORTER_2"/>
    <property type="match status" value="1"/>
</dbReference>
<organism evidence="4 6">
    <name type="scientific">Alkalihalobacillus alcalophilus ATCC 27647 = CGMCC 1.3604</name>
    <dbReference type="NCBI Taxonomy" id="1218173"/>
    <lineage>
        <taxon>Bacteria</taxon>
        <taxon>Bacillati</taxon>
        <taxon>Bacillota</taxon>
        <taxon>Bacilli</taxon>
        <taxon>Bacillales</taxon>
        <taxon>Bacillaceae</taxon>
        <taxon>Alkalihalobacillus</taxon>
    </lineage>
</organism>